<evidence type="ECO:0000256" key="1">
    <source>
        <dbReference type="SAM" id="MobiDB-lite"/>
    </source>
</evidence>
<proteinExistence type="predicted"/>
<evidence type="ECO:0000313" key="2">
    <source>
        <dbReference type="EMBL" id="GFC99391.1"/>
    </source>
</evidence>
<comment type="caution">
    <text evidence="2">The sequence shown here is derived from an EMBL/GenBank/DDBJ whole genome shotgun (WGS) entry which is preliminary data.</text>
</comment>
<accession>A0A699SNJ1</accession>
<organism evidence="2">
    <name type="scientific">Tanacetum cinerariifolium</name>
    <name type="common">Dalmatian daisy</name>
    <name type="synonym">Chrysanthemum cinerariifolium</name>
    <dbReference type="NCBI Taxonomy" id="118510"/>
    <lineage>
        <taxon>Eukaryota</taxon>
        <taxon>Viridiplantae</taxon>
        <taxon>Streptophyta</taxon>
        <taxon>Embryophyta</taxon>
        <taxon>Tracheophyta</taxon>
        <taxon>Spermatophyta</taxon>
        <taxon>Magnoliopsida</taxon>
        <taxon>eudicotyledons</taxon>
        <taxon>Gunneridae</taxon>
        <taxon>Pentapetalae</taxon>
        <taxon>asterids</taxon>
        <taxon>campanulids</taxon>
        <taxon>Asterales</taxon>
        <taxon>Asteraceae</taxon>
        <taxon>Asteroideae</taxon>
        <taxon>Anthemideae</taxon>
        <taxon>Anthemidinae</taxon>
        <taxon>Tanacetum</taxon>
    </lineage>
</organism>
<sequence length="120" mass="13190">MNTQTTLSSSSLPANCLTKCLNKDKHPSLLITAAKKKKGDVPSSQGIQKSTQKHLSHILRSEAAIEAIERKANFATVKPNRFSPKLLLEALDNAVSYKRWESALKILLCKCGIDPCGDER</sequence>
<feature type="region of interest" description="Disordered" evidence="1">
    <location>
        <begin position="35"/>
        <end position="54"/>
    </location>
</feature>
<dbReference type="AlphaFoldDB" id="A0A699SNJ1"/>
<protein>
    <submittedName>
        <fullName evidence="2">Uncharacterized protein</fullName>
    </submittedName>
</protein>
<dbReference type="EMBL" id="BKCJ011178117">
    <property type="protein sequence ID" value="GFC99391.1"/>
    <property type="molecule type" value="Genomic_DNA"/>
</dbReference>
<name>A0A699SNJ1_TANCI</name>
<reference evidence="2" key="1">
    <citation type="journal article" date="2019" name="Sci. Rep.">
        <title>Draft genome of Tanacetum cinerariifolium, the natural source of mosquito coil.</title>
        <authorList>
            <person name="Yamashiro T."/>
            <person name="Shiraishi A."/>
            <person name="Satake H."/>
            <person name="Nakayama K."/>
        </authorList>
    </citation>
    <scope>NUCLEOTIDE SEQUENCE</scope>
</reference>
<gene>
    <name evidence="2" type="ORF">Tci_871361</name>
</gene>